<name>A0ACB7YSL0_9ERIC</name>
<protein>
    <submittedName>
        <fullName evidence="1">Uncharacterized protein</fullName>
    </submittedName>
</protein>
<comment type="caution">
    <text evidence="1">The sequence shown here is derived from an EMBL/GenBank/DDBJ whole genome shotgun (WGS) entry which is preliminary data.</text>
</comment>
<organism evidence="1 2">
    <name type="scientific">Vaccinium darrowii</name>
    <dbReference type="NCBI Taxonomy" id="229202"/>
    <lineage>
        <taxon>Eukaryota</taxon>
        <taxon>Viridiplantae</taxon>
        <taxon>Streptophyta</taxon>
        <taxon>Embryophyta</taxon>
        <taxon>Tracheophyta</taxon>
        <taxon>Spermatophyta</taxon>
        <taxon>Magnoliopsida</taxon>
        <taxon>eudicotyledons</taxon>
        <taxon>Gunneridae</taxon>
        <taxon>Pentapetalae</taxon>
        <taxon>asterids</taxon>
        <taxon>Ericales</taxon>
        <taxon>Ericaceae</taxon>
        <taxon>Vaccinioideae</taxon>
        <taxon>Vaccinieae</taxon>
        <taxon>Vaccinium</taxon>
    </lineage>
</organism>
<proteinExistence type="predicted"/>
<gene>
    <name evidence="1" type="ORF">Vadar_002645</name>
</gene>
<sequence>MTLKLSIKVVPVLARISYKNHPIAGIYSAIKARKKFSCKMIVTLPSSSGEELKPPSAKGPTALAMSDFWQWRYLLPEFVEVQAVVKRTWVPQSKNLRSNECFLVWEQDDIAKGRGNGMRFLSKQNLLPPPLRPSLPPSPPKYSPPPALLFIFLRIGMGYSNIRGLLTSFSPSLDFFAVSSGDGRIKIWDTVEGQVQTEFAILFHPWLSLDKKRKRKLGSSLLILGTGSGDILALDVSAGQMKWRVSDCHPGFNYGKLAMEVHGFYMEIFSLSVSSDGKTLVTAAAQLNVFNCSDNKKIQKFSGHPGAVRCMIFTDDGKYILSSAVAEHAAGLSVLAISEMGICYFCQKGAAPTIFAAKLQGIAKPASGHIFLAYGLLIKPSFQKILVHSGTDIRLNSSSDGLLLPITQSSKSKQGSNKRNEVSALDRANAEDAVLPMPTFFYLRQQKKGSPYTVRLVPDSSDNVCIVNCSISTGYDAIALKSGWDEYGIAYGRPTTSVHIKQVYLQAFSCSLAFRSEMSGGISNVLVEHLYVYNSNGGVEFRTTKGRGGYIKENVTSDVGMKNVETAFSATGQSGLHPDEKFDPNALPIVDQITLQNVIGSNISLAGKFTGIQESPFTSICLPNVSLAVACYYFLGMFKCSGFFSVCVSRALP</sequence>
<evidence type="ECO:0000313" key="2">
    <source>
        <dbReference type="Proteomes" id="UP000828048"/>
    </source>
</evidence>
<evidence type="ECO:0000313" key="1">
    <source>
        <dbReference type="EMBL" id="KAH7856545.1"/>
    </source>
</evidence>
<dbReference type="Proteomes" id="UP000828048">
    <property type="component" value="Chromosome 3"/>
</dbReference>
<reference evidence="1 2" key="1">
    <citation type="journal article" date="2021" name="Hortic Res">
        <title>High-quality reference genome and annotation aids understanding of berry development for evergreen blueberry (Vaccinium darrowii).</title>
        <authorList>
            <person name="Yu J."/>
            <person name="Hulse-Kemp A.M."/>
            <person name="Babiker E."/>
            <person name="Staton M."/>
        </authorList>
    </citation>
    <scope>NUCLEOTIDE SEQUENCE [LARGE SCALE GENOMIC DNA]</scope>
    <source>
        <strain evidence="2">cv. NJ 8807/NJ 8810</strain>
        <tissue evidence="1">Young leaf</tissue>
    </source>
</reference>
<keyword evidence="2" id="KW-1185">Reference proteome</keyword>
<accession>A0ACB7YSL0</accession>
<dbReference type="EMBL" id="CM037153">
    <property type="protein sequence ID" value="KAH7856545.1"/>
    <property type="molecule type" value="Genomic_DNA"/>
</dbReference>